<dbReference type="EMBL" id="BAABDL010000110">
    <property type="protein sequence ID" value="GAA4074673.1"/>
    <property type="molecule type" value="Genomic_DNA"/>
</dbReference>
<proteinExistence type="predicted"/>
<comment type="subcellular location">
    <subcellularLocation>
        <location evidence="1">Cell membrane</location>
        <topology evidence="1">Multi-pass membrane protein</topology>
    </subcellularLocation>
</comment>
<dbReference type="InterPro" id="IPR002528">
    <property type="entry name" value="MATE_fam"/>
</dbReference>
<keyword evidence="4 6" id="KW-1133">Transmembrane helix</keyword>
<dbReference type="PANTHER" id="PTHR43823:SF3">
    <property type="entry name" value="MULTIDRUG EXPORT PROTEIN MEPA"/>
    <property type="match status" value="1"/>
</dbReference>
<evidence type="ECO:0000256" key="5">
    <source>
        <dbReference type="ARBA" id="ARBA00023136"/>
    </source>
</evidence>
<keyword evidence="5 6" id="KW-0472">Membrane</keyword>
<keyword evidence="8" id="KW-1185">Reference proteome</keyword>
<evidence type="ECO:0000256" key="4">
    <source>
        <dbReference type="ARBA" id="ARBA00022989"/>
    </source>
</evidence>
<dbReference type="PANTHER" id="PTHR43823">
    <property type="entry name" value="SPORULATION PROTEIN YKVU"/>
    <property type="match status" value="1"/>
</dbReference>
<protein>
    <recommendedName>
        <fullName evidence="9">MATE family efflux transporter</fullName>
    </recommendedName>
</protein>
<evidence type="ECO:0000256" key="1">
    <source>
        <dbReference type="ARBA" id="ARBA00004651"/>
    </source>
</evidence>
<evidence type="ECO:0000256" key="3">
    <source>
        <dbReference type="ARBA" id="ARBA00022692"/>
    </source>
</evidence>
<gene>
    <name evidence="7" type="ORF">GCM10022410_19630</name>
</gene>
<dbReference type="Proteomes" id="UP001501734">
    <property type="component" value="Unassembled WGS sequence"/>
</dbReference>
<evidence type="ECO:0000256" key="2">
    <source>
        <dbReference type="ARBA" id="ARBA00022475"/>
    </source>
</evidence>
<evidence type="ECO:0008006" key="9">
    <source>
        <dbReference type="Google" id="ProtNLM"/>
    </source>
</evidence>
<feature type="transmembrane region" description="Helical" evidence="6">
    <location>
        <begin position="16"/>
        <end position="36"/>
    </location>
</feature>
<comment type="caution">
    <text evidence="7">The sequence shown here is derived from an EMBL/GenBank/DDBJ whole genome shotgun (WGS) entry which is preliminary data.</text>
</comment>
<evidence type="ECO:0000313" key="7">
    <source>
        <dbReference type="EMBL" id="GAA4074673.1"/>
    </source>
</evidence>
<keyword evidence="3 6" id="KW-0812">Transmembrane</keyword>
<reference evidence="8" key="1">
    <citation type="journal article" date="2019" name="Int. J. Syst. Evol. Microbiol.">
        <title>The Global Catalogue of Microorganisms (GCM) 10K type strain sequencing project: providing services to taxonomists for standard genome sequencing and annotation.</title>
        <authorList>
            <consortium name="The Broad Institute Genomics Platform"/>
            <consortium name="The Broad Institute Genome Sequencing Center for Infectious Disease"/>
            <person name="Wu L."/>
            <person name="Ma J."/>
        </authorList>
    </citation>
    <scope>NUCLEOTIDE SEQUENCE [LARGE SCALE GENOMIC DNA]</scope>
    <source>
        <strain evidence="8">JCM 17250</strain>
    </source>
</reference>
<feature type="transmembrane region" description="Helical" evidence="6">
    <location>
        <begin position="56"/>
        <end position="75"/>
    </location>
</feature>
<dbReference type="RefSeq" id="WP_344912701.1">
    <property type="nucleotide sequence ID" value="NZ_BAABDL010000110.1"/>
</dbReference>
<organism evidence="7 8">
    <name type="scientific">Amphibacillus indicireducens</name>
    <dbReference type="NCBI Taxonomy" id="1076330"/>
    <lineage>
        <taxon>Bacteria</taxon>
        <taxon>Bacillati</taxon>
        <taxon>Bacillota</taxon>
        <taxon>Bacilli</taxon>
        <taxon>Bacillales</taxon>
        <taxon>Bacillaceae</taxon>
        <taxon>Amphibacillus</taxon>
    </lineage>
</organism>
<name>A0ABP7VUS6_9BACI</name>
<sequence>MDTSTNRLATAPVGKLLFTLAIPNIFAQLVNMLYNIVDRIYIGRIPDIGADALTGVGVGFPIFMIIMAFSSLVGMGGAPQAAIKLGEGKRDEAEKILGNSIALLIALSVLLTTIFLIFGKDLLYLFGASDRTIDYAWDYIKIVILEAITIQFALGLNPYIATQGFAKYSMLTVLRSFDCMYLN</sequence>
<feature type="transmembrane region" description="Helical" evidence="6">
    <location>
        <begin position="96"/>
        <end position="119"/>
    </location>
</feature>
<accession>A0ABP7VUS6</accession>
<evidence type="ECO:0000313" key="8">
    <source>
        <dbReference type="Proteomes" id="UP001501734"/>
    </source>
</evidence>
<evidence type="ECO:0000256" key="6">
    <source>
        <dbReference type="SAM" id="Phobius"/>
    </source>
</evidence>
<feature type="transmembrane region" description="Helical" evidence="6">
    <location>
        <begin position="139"/>
        <end position="160"/>
    </location>
</feature>
<keyword evidence="2" id="KW-1003">Cell membrane</keyword>
<dbReference type="InterPro" id="IPR051327">
    <property type="entry name" value="MATE_MepA_subfamily"/>
</dbReference>
<dbReference type="Pfam" id="PF01554">
    <property type="entry name" value="MatE"/>
    <property type="match status" value="1"/>
</dbReference>